<dbReference type="EMBL" id="WHLY01000002">
    <property type="protein sequence ID" value="MPR33988.1"/>
    <property type="molecule type" value="Genomic_DNA"/>
</dbReference>
<dbReference type="SUPFAM" id="SSF55545">
    <property type="entry name" value="beta-N-acetylhexosaminidase-like domain"/>
    <property type="match status" value="1"/>
</dbReference>
<dbReference type="CDD" id="cd06568">
    <property type="entry name" value="GH20_SpHex_like"/>
    <property type="match status" value="1"/>
</dbReference>
<dbReference type="InterPro" id="IPR025705">
    <property type="entry name" value="Beta_hexosaminidase_sua/sub"/>
</dbReference>
<dbReference type="InterPro" id="IPR017853">
    <property type="entry name" value="GH"/>
</dbReference>
<dbReference type="Proteomes" id="UP000479293">
    <property type="component" value="Unassembled WGS sequence"/>
</dbReference>
<keyword evidence="5" id="KW-0326">Glycosidase</keyword>
<dbReference type="GO" id="GO:0016020">
    <property type="term" value="C:membrane"/>
    <property type="evidence" value="ECO:0007669"/>
    <property type="project" value="TreeGrafter"/>
</dbReference>
<protein>
    <recommendedName>
        <fullName evidence="3">beta-N-acetylhexosaminidase</fullName>
        <ecNumber evidence="3">3.2.1.52</ecNumber>
    </recommendedName>
</protein>
<feature type="active site" description="Proton donor" evidence="6">
    <location>
        <position position="340"/>
    </location>
</feature>
<keyword evidence="4 10" id="KW-0378">Hydrolase</keyword>
<keyword evidence="7" id="KW-0732">Signal</keyword>
<dbReference type="Pfam" id="PF00728">
    <property type="entry name" value="Glyco_hydro_20"/>
    <property type="match status" value="2"/>
</dbReference>
<feature type="domain" description="Beta-hexosaminidase bacterial type N-terminal" evidence="9">
    <location>
        <begin position="36"/>
        <end position="172"/>
    </location>
</feature>
<dbReference type="SUPFAM" id="SSF51445">
    <property type="entry name" value="(Trans)glycosidases"/>
    <property type="match status" value="1"/>
</dbReference>
<feature type="domain" description="Glycoside hydrolase family 20 catalytic" evidence="8">
    <location>
        <begin position="347"/>
        <end position="489"/>
    </location>
</feature>
<evidence type="ECO:0000256" key="3">
    <source>
        <dbReference type="ARBA" id="ARBA00012663"/>
    </source>
</evidence>
<evidence type="ECO:0000259" key="8">
    <source>
        <dbReference type="Pfam" id="PF00728"/>
    </source>
</evidence>
<dbReference type="Gene3D" id="3.30.379.10">
    <property type="entry name" value="Chitobiase/beta-hexosaminidase domain 2-like"/>
    <property type="match status" value="1"/>
</dbReference>
<dbReference type="Gene3D" id="3.20.20.80">
    <property type="entry name" value="Glycosidases"/>
    <property type="match status" value="1"/>
</dbReference>
<dbReference type="GO" id="GO:0004563">
    <property type="term" value="F:beta-N-acetylhexosaminidase activity"/>
    <property type="evidence" value="ECO:0007669"/>
    <property type="project" value="UniProtKB-EC"/>
</dbReference>
<dbReference type="PROSITE" id="PS51257">
    <property type="entry name" value="PROKAR_LIPOPROTEIN"/>
    <property type="match status" value="1"/>
</dbReference>
<keyword evidence="11" id="KW-1185">Reference proteome</keyword>
<feature type="chain" id="PRO_5028879340" description="beta-N-acetylhexosaminidase" evidence="7">
    <location>
        <begin position="31"/>
        <end position="526"/>
    </location>
</feature>
<sequence>MLNKTKTLPLKPALSIAALTLLFSCGSDNPAILSEQSLIPLPVTVTASDSLFELTENTDIYVPQNSEEVKGIGQYLADKLNPSTGLGMEVKPTDAAPAAGNMYLALTEADTTLGDEGYELAISTTGVKLTAHQPAGLFRGIQTLRQALPADVEKSDKQSGSWKIPTGTIRDYPTYAYRGAMLDVARHFFSVEDVKRYIDLIAAYKMNALHLHLSDDQGWRIEIKSWPKLTSLGSKSEVGGGEGGFYTQEQYKDIVKYAQERYIMIIPEIDMPGHTNAALSSYPELNCNEKDPNPKPYTGIEVGFSTLCTSKEITYKFVDDVVRELAEMTPGPYLHMGGDESHVTPMEDYIPFVNRVQDIVQSHGKQMIGWDEVTNASLKPTSVAQYWAKAEYAQSAAKQGAKVIVSPAKKAYLDMQYDSTSKYGLHWAAYIELDSAYNWEPSTMVPGVTSTNILGIEAPIWTETIDNMEALEYMAFPRLPGLAEIGWSPKSVRNWEGYRTRLGKHGKRMEAMGIDYYPSKQVDWGK</sequence>
<dbReference type="RefSeq" id="WP_152759816.1">
    <property type="nucleotide sequence ID" value="NZ_WHLY01000002.1"/>
</dbReference>
<evidence type="ECO:0000313" key="11">
    <source>
        <dbReference type="Proteomes" id="UP000479293"/>
    </source>
</evidence>
<dbReference type="InterPro" id="IPR015883">
    <property type="entry name" value="Glyco_hydro_20_cat"/>
</dbReference>
<dbReference type="InterPro" id="IPR015882">
    <property type="entry name" value="HEX_bac_N"/>
</dbReference>
<name>A0A7C9FZ79_9BACT</name>
<comment type="catalytic activity">
    <reaction evidence="1">
        <text>Hydrolysis of terminal non-reducing N-acetyl-D-hexosamine residues in N-acetyl-beta-D-hexosaminides.</text>
        <dbReference type="EC" id="3.2.1.52"/>
    </reaction>
</comment>
<dbReference type="PANTHER" id="PTHR22600">
    <property type="entry name" value="BETA-HEXOSAMINIDASE"/>
    <property type="match status" value="1"/>
</dbReference>
<reference evidence="10 11" key="1">
    <citation type="submission" date="2019-10" db="EMBL/GenBank/DDBJ databases">
        <title>Draft Genome Sequence of Cytophagaceae sp. SJW1-29.</title>
        <authorList>
            <person name="Choi A."/>
        </authorList>
    </citation>
    <scope>NUCLEOTIDE SEQUENCE [LARGE SCALE GENOMIC DNA]</scope>
    <source>
        <strain evidence="10 11">SJW1-29</strain>
    </source>
</reference>
<dbReference type="GO" id="GO:0030203">
    <property type="term" value="P:glycosaminoglycan metabolic process"/>
    <property type="evidence" value="ECO:0007669"/>
    <property type="project" value="TreeGrafter"/>
</dbReference>
<organism evidence="10 11">
    <name type="scientific">Salmonirosea aquatica</name>
    <dbReference type="NCBI Taxonomy" id="2654236"/>
    <lineage>
        <taxon>Bacteria</taxon>
        <taxon>Pseudomonadati</taxon>
        <taxon>Bacteroidota</taxon>
        <taxon>Cytophagia</taxon>
        <taxon>Cytophagales</taxon>
        <taxon>Spirosomataceae</taxon>
        <taxon>Salmonirosea</taxon>
    </lineage>
</organism>
<feature type="domain" description="Glycoside hydrolase family 20 catalytic" evidence="8">
    <location>
        <begin position="175"/>
        <end position="342"/>
    </location>
</feature>
<evidence type="ECO:0000256" key="2">
    <source>
        <dbReference type="ARBA" id="ARBA00006285"/>
    </source>
</evidence>
<proteinExistence type="inferred from homology"/>
<dbReference type="Pfam" id="PF02838">
    <property type="entry name" value="Glyco_hydro_20b"/>
    <property type="match status" value="1"/>
</dbReference>
<evidence type="ECO:0000256" key="4">
    <source>
        <dbReference type="ARBA" id="ARBA00022801"/>
    </source>
</evidence>
<dbReference type="AlphaFoldDB" id="A0A7C9FZ79"/>
<dbReference type="GO" id="GO:0005975">
    <property type="term" value="P:carbohydrate metabolic process"/>
    <property type="evidence" value="ECO:0007669"/>
    <property type="project" value="InterPro"/>
</dbReference>
<dbReference type="InterPro" id="IPR029018">
    <property type="entry name" value="Hex-like_dom2"/>
</dbReference>
<accession>A0A7C9FZ79</accession>
<feature type="signal peptide" evidence="7">
    <location>
        <begin position="1"/>
        <end position="30"/>
    </location>
</feature>
<evidence type="ECO:0000256" key="7">
    <source>
        <dbReference type="SAM" id="SignalP"/>
    </source>
</evidence>
<evidence type="ECO:0000256" key="1">
    <source>
        <dbReference type="ARBA" id="ARBA00001231"/>
    </source>
</evidence>
<evidence type="ECO:0000256" key="6">
    <source>
        <dbReference type="PIRSR" id="PIRSR625705-1"/>
    </source>
</evidence>
<dbReference type="PANTHER" id="PTHR22600:SF57">
    <property type="entry name" value="BETA-N-ACETYLHEXOSAMINIDASE"/>
    <property type="match status" value="1"/>
</dbReference>
<gene>
    <name evidence="10" type="ORF">GBK04_11565</name>
</gene>
<comment type="caution">
    <text evidence="10">The sequence shown here is derived from an EMBL/GenBank/DDBJ whole genome shotgun (WGS) entry which is preliminary data.</text>
</comment>
<evidence type="ECO:0000313" key="10">
    <source>
        <dbReference type="EMBL" id="MPR33988.1"/>
    </source>
</evidence>
<evidence type="ECO:0000256" key="5">
    <source>
        <dbReference type="ARBA" id="ARBA00023295"/>
    </source>
</evidence>
<dbReference type="PRINTS" id="PR00738">
    <property type="entry name" value="GLHYDRLASE20"/>
</dbReference>
<evidence type="ECO:0000259" key="9">
    <source>
        <dbReference type="Pfam" id="PF02838"/>
    </source>
</evidence>
<comment type="similarity">
    <text evidence="2">Belongs to the glycosyl hydrolase 20 family.</text>
</comment>
<dbReference type="EC" id="3.2.1.52" evidence="3"/>